<dbReference type="CDD" id="cd03811">
    <property type="entry name" value="GT4_GT28_WabH-like"/>
    <property type="match status" value="1"/>
</dbReference>
<dbReference type="OrthoDB" id="9802525at2"/>
<dbReference type="InterPro" id="IPR001296">
    <property type="entry name" value="Glyco_trans_1"/>
</dbReference>
<dbReference type="AlphaFoldDB" id="A0A653B5Y2"/>
<dbReference type="Gene3D" id="3.40.50.2000">
    <property type="entry name" value="Glycogen Phosphorylase B"/>
    <property type="match status" value="2"/>
</dbReference>
<gene>
    <name evidence="2" type="ORF">POT9AD_3083</name>
</gene>
<feature type="domain" description="Glycosyl transferase family 1" evidence="1">
    <location>
        <begin position="188"/>
        <end position="330"/>
    </location>
</feature>
<dbReference type="GO" id="GO:0016757">
    <property type="term" value="F:glycosyltransferase activity"/>
    <property type="evidence" value="ECO:0007669"/>
    <property type="project" value="InterPro"/>
</dbReference>
<dbReference type="Pfam" id="PF00534">
    <property type="entry name" value="Glycos_transf_1"/>
    <property type="match status" value="1"/>
</dbReference>
<reference evidence="2" key="1">
    <citation type="submission" date="2018-11" db="EMBL/GenBank/DDBJ databases">
        <authorList>
            <consortium name="Genoscope - CEA"/>
            <person name="William W."/>
        </authorList>
    </citation>
    <scope>NUCLEOTIDE SEQUENCE [LARGE SCALE GENOMIC DNA]</scope>
    <source>
        <strain evidence="2">T9AD</strain>
    </source>
</reference>
<organism evidence="2">
    <name type="scientific">Ectopseudomonas oleovorans</name>
    <name type="common">Pseudomonas oleovorans</name>
    <dbReference type="NCBI Taxonomy" id="301"/>
    <lineage>
        <taxon>Bacteria</taxon>
        <taxon>Pseudomonadati</taxon>
        <taxon>Pseudomonadota</taxon>
        <taxon>Gammaproteobacteria</taxon>
        <taxon>Pseudomonadales</taxon>
        <taxon>Pseudomonadaceae</taxon>
        <taxon>Ectopseudomonas</taxon>
    </lineage>
</organism>
<name>A0A653B5Y2_ECTOL</name>
<sequence length="378" mass="41423">MTASEQAPGSAQRWVLQFCHGYDGPFLDCARQYAVLFKGTPYKVCTVYLTGAPSAEVERGSASDEVIFLDYSSAQVRGLKLGAIRDFRRIAASRDFALCIAHRFKPIYVALLGSALPVIGVHHAFGDYKRRSRQLFANCLRKRLSLLGVSNAVRDDMRACLPSWPAERIETLYNRIDIAAVQAEQVSREQAREHLGLPADAWVVGNVGRLHPDKDQATLIRGFAQALPQLPAGSLLAIMGSGRLEAQLKALAAELGVGDAVRFLGQVANGRRYFKAFDVFALTSDHEPFGMVLLEAMAAGVPVVGTDCGGGSEVLREVGELFPLGAASELAEVLGRQARIGDLQALRERMHVHLQQRFSDAVVRERFWSLPSLRAMLY</sequence>
<dbReference type="PANTHER" id="PTHR12526">
    <property type="entry name" value="GLYCOSYLTRANSFERASE"/>
    <property type="match status" value="1"/>
</dbReference>
<accession>A0A653B5Y2</accession>
<dbReference type="PANTHER" id="PTHR12526:SF637">
    <property type="entry name" value="GLYCOSYLTRANSFERASE EPSF-RELATED"/>
    <property type="match status" value="1"/>
</dbReference>
<protein>
    <submittedName>
        <fullName evidence="2">Glycosyl transferase</fullName>
    </submittedName>
</protein>
<dbReference type="GO" id="GO:1901135">
    <property type="term" value="P:carbohydrate derivative metabolic process"/>
    <property type="evidence" value="ECO:0007669"/>
    <property type="project" value="UniProtKB-ARBA"/>
</dbReference>
<dbReference type="SUPFAM" id="SSF53756">
    <property type="entry name" value="UDP-Glycosyltransferase/glycogen phosphorylase"/>
    <property type="match status" value="1"/>
</dbReference>
<keyword evidence="2" id="KW-0808">Transferase</keyword>
<proteinExistence type="predicted"/>
<evidence type="ECO:0000313" key="2">
    <source>
        <dbReference type="EMBL" id="VDN64058.1"/>
    </source>
</evidence>
<dbReference type="EMBL" id="LR130779">
    <property type="protein sequence ID" value="VDN64058.1"/>
    <property type="molecule type" value="Genomic_DNA"/>
</dbReference>
<evidence type="ECO:0000259" key="1">
    <source>
        <dbReference type="Pfam" id="PF00534"/>
    </source>
</evidence>